<dbReference type="OrthoDB" id="297923at2759"/>
<dbReference type="EMBL" id="FN647683">
    <property type="protein sequence ID" value="CBN79221.1"/>
    <property type="molecule type" value="Genomic_DNA"/>
</dbReference>
<dbReference type="Proteomes" id="UP000002630">
    <property type="component" value="Linkage Group LG08"/>
</dbReference>
<dbReference type="OMA" id="SANCIHT"/>
<dbReference type="Pfam" id="PF15927">
    <property type="entry name" value="Casc1_N"/>
    <property type="match status" value="1"/>
</dbReference>
<dbReference type="CDD" id="cd06503">
    <property type="entry name" value="ATP-synt_Fo_b"/>
    <property type="match status" value="1"/>
</dbReference>
<dbReference type="PRINTS" id="PR02043">
    <property type="entry name" value="CANCERSCCP1"/>
</dbReference>
<feature type="compositionally biased region" description="Basic residues" evidence="2">
    <location>
        <begin position="1"/>
        <end position="12"/>
    </location>
</feature>
<reference evidence="4 5" key="1">
    <citation type="journal article" date="2010" name="Nature">
        <title>The Ectocarpus genome and the independent evolution of multicellularity in brown algae.</title>
        <authorList>
            <person name="Cock J.M."/>
            <person name="Sterck L."/>
            <person name="Rouze P."/>
            <person name="Scornet D."/>
            <person name="Allen A.E."/>
            <person name="Amoutzias G."/>
            <person name="Anthouard V."/>
            <person name="Artiguenave F."/>
            <person name="Aury J.M."/>
            <person name="Badger J.H."/>
            <person name="Beszteri B."/>
            <person name="Billiau K."/>
            <person name="Bonnet E."/>
            <person name="Bothwell J.H."/>
            <person name="Bowler C."/>
            <person name="Boyen C."/>
            <person name="Brownlee C."/>
            <person name="Carrano C.J."/>
            <person name="Charrier B."/>
            <person name="Cho G.Y."/>
            <person name="Coelho S.M."/>
            <person name="Collen J."/>
            <person name="Corre E."/>
            <person name="Da Silva C."/>
            <person name="Delage L."/>
            <person name="Delaroque N."/>
            <person name="Dittami S.M."/>
            <person name="Doulbeau S."/>
            <person name="Elias M."/>
            <person name="Farnham G."/>
            <person name="Gachon C.M."/>
            <person name="Gschloessl B."/>
            <person name="Heesch S."/>
            <person name="Jabbari K."/>
            <person name="Jubin C."/>
            <person name="Kawai H."/>
            <person name="Kimura K."/>
            <person name="Kloareg B."/>
            <person name="Kupper F.C."/>
            <person name="Lang D."/>
            <person name="Le Bail A."/>
            <person name="Leblanc C."/>
            <person name="Lerouge P."/>
            <person name="Lohr M."/>
            <person name="Lopez P.J."/>
            <person name="Martens C."/>
            <person name="Maumus F."/>
            <person name="Michel G."/>
            <person name="Miranda-Saavedra D."/>
            <person name="Morales J."/>
            <person name="Moreau H."/>
            <person name="Motomura T."/>
            <person name="Nagasato C."/>
            <person name="Napoli C.A."/>
            <person name="Nelson D.R."/>
            <person name="Nyvall-Collen P."/>
            <person name="Peters A.F."/>
            <person name="Pommier C."/>
            <person name="Potin P."/>
            <person name="Poulain J."/>
            <person name="Quesneville H."/>
            <person name="Read B."/>
            <person name="Rensing S.A."/>
            <person name="Ritter A."/>
            <person name="Rousvoal S."/>
            <person name="Samanta M."/>
            <person name="Samson G."/>
            <person name="Schroeder D.C."/>
            <person name="Segurens B."/>
            <person name="Strittmatter M."/>
            <person name="Tonon T."/>
            <person name="Tregear J.W."/>
            <person name="Valentin K."/>
            <person name="von Dassow P."/>
            <person name="Yamagishi T."/>
            <person name="Van de Peer Y."/>
            <person name="Wincker P."/>
        </authorList>
    </citation>
    <scope>NUCLEOTIDE SEQUENCE [LARGE SCALE GENOMIC DNA]</scope>
    <source>
        <strain evidence="5">Ec32 / CCAP1310/4</strain>
    </source>
</reference>
<dbReference type="PANTHER" id="PTHR20929">
    <property type="entry name" value="LUNG ADENOMA SUSCEPTIBILITY 1-RELATED"/>
    <property type="match status" value="1"/>
</dbReference>
<accession>D8LC38</accession>
<keyword evidence="5" id="KW-1185">Reference proteome</keyword>
<evidence type="ECO:0000256" key="2">
    <source>
        <dbReference type="SAM" id="MobiDB-lite"/>
    </source>
</evidence>
<comment type="similarity">
    <text evidence="1">Belongs to the DNAI7 family.</text>
</comment>
<dbReference type="GO" id="GO:0005930">
    <property type="term" value="C:axoneme"/>
    <property type="evidence" value="ECO:0007669"/>
    <property type="project" value="TreeGrafter"/>
</dbReference>
<dbReference type="GO" id="GO:0008017">
    <property type="term" value="F:microtubule binding"/>
    <property type="evidence" value="ECO:0007669"/>
    <property type="project" value="TreeGrafter"/>
</dbReference>
<evidence type="ECO:0000259" key="3">
    <source>
        <dbReference type="Pfam" id="PF15927"/>
    </source>
</evidence>
<gene>
    <name evidence="4" type="ORF">Esi_0010_0153</name>
</gene>
<evidence type="ECO:0000313" key="4">
    <source>
        <dbReference type="EMBL" id="CBN79221.1"/>
    </source>
</evidence>
<evidence type="ECO:0000313" key="5">
    <source>
        <dbReference type="Proteomes" id="UP000002630"/>
    </source>
</evidence>
<dbReference type="EMBL" id="FN649733">
    <property type="protein sequence ID" value="CBN79221.1"/>
    <property type="molecule type" value="Genomic_DNA"/>
</dbReference>
<dbReference type="eggNOG" id="ENOG502QQM9">
    <property type="taxonomic scope" value="Eukaryota"/>
</dbReference>
<organism evidence="4 5">
    <name type="scientific">Ectocarpus siliculosus</name>
    <name type="common">Brown alga</name>
    <name type="synonym">Conferva siliculosa</name>
    <dbReference type="NCBI Taxonomy" id="2880"/>
    <lineage>
        <taxon>Eukaryota</taxon>
        <taxon>Sar</taxon>
        <taxon>Stramenopiles</taxon>
        <taxon>Ochrophyta</taxon>
        <taxon>PX clade</taxon>
        <taxon>Phaeophyceae</taxon>
        <taxon>Ectocarpales</taxon>
        <taxon>Ectocarpaceae</taxon>
        <taxon>Ectocarpus</taxon>
    </lineage>
</organism>
<dbReference type="InterPro" id="IPR023247">
    <property type="entry name" value="IC97/Dnai7-like"/>
</dbReference>
<name>D8LC38_ECTSI</name>
<feature type="domain" description="IC97/Casc1 N-terminal" evidence="3">
    <location>
        <begin position="33"/>
        <end position="224"/>
    </location>
</feature>
<dbReference type="AlphaFoldDB" id="D8LC38"/>
<feature type="compositionally biased region" description="Basic and acidic residues" evidence="2">
    <location>
        <begin position="13"/>
        <end position="27"/>
    </location>
</feature>
<protein>
    <recommendedName>
        <fullName evidence="3">IC97/Casc1 N-terminal domain-containing protein</fullName>
    </recommendedName>
</protein>
<evidence type="ECO:0000256" key="1">
    <source>
        <dbReference type="ARBA" id="ARBA00024332"/>
    </source>
</evidence>
<sequence length="373" mass="41270">MMAVGPKKKKSKAQKEAERLQAEEEERKAEILRAKREAERIRKEAEDAKRLKEEQIADRTEELERLSNELQEAQDQIAETKERLRWAEKLEAVQSSWETYTKCDPRPDAASEKALNTFLSQGADEEVPELDQAMERCVYGESIAADLLNDIGQSLENGDISRMARNEEFLELLRGLSFDKIDFATAHLLSHWDSLSGGDEDFDRTCMTAGGIRVGVWVNVSLKGFRMKTVDFAAAGMSTDVPRPLSGASVAVRNIFVPYRFVRNQGNNNGNSNNDSIGAGRVPGTTVGGDDADGSNTNTGPGAVPNDGSAQKAYTTHGTQDEKIVLGGTFFLEIVALPPGIKKIKGWVFRAETELSKAVARQTYPLEWRSTRL</sequence>
<feature type="region of interest" description="Disordered" evidence="2">
    <location>
        <begin position="1"/>
        <end position="27"/>
    </location>
</feature>
<dbReference type="PANTHER" id="PTHR20929:SF11">
    <property type="entry name" value="DYNEIN AXONEMAL INTERMEDIATE CHAIN 7"/>
    <property type="match status" value="1"/>
</dbReference>
<feature type="region of interest" description="Disordered" evidence="2">
    <location>
        <begin position="267"/>
        <end position="315"/>
    </location>
</feature>
<dbReference type="InterPro" id="IPR031826">
    <property type="entry name" value="IC97/Casc1_N"/>
</dbReference>
<dbReference type="GO" id="GO:0048487">
    <property type="term" value="F:beta-tubulin binding"/>
    <property type="evidence" value="ECO:0007669"/>
    <property type="project" value="TreeGrafter"/>
</dbReference>
<dbReference type="InParanoid" id="D8LC38"/>
<proteinExistence type="inferred from homology"/>